<name>R0M1B0_NOSB1</name>
<dbReference type="EMBL" id="KB909704">
    <property type="protein sequence ID" value="EOB11809.1"/>
    <property type="molecule type" value="Genomic_DNA"/>
</dbReference>
<evidence type="ECO:0000313" key="1">
    <source>
        <dbReference type="EMBL" id="EOB11809.1"/>
    </source>
</evidence>
<evidence type="ECO:0000313" key="2">
    <source>
        <dbReference type="Proteomes" id="UP000016927"/>
    </source>
</evidence>
<organism evidence="1 2">
    <name type="scientific">Nosema bombycis (strain CQ1 / CVCC 102059)</name>
    <name type="common">Microsporidian parasite</name>
    <name type="synonym">Pebrine of silkworm</name>
    <dbReference type="NCBI Taxonomy" id="578461"/>
    <lineage>
        <taxon>Eukaryota</taxon>
        <taxon>Fungi</taxon>
        <taxon>Fungi incertae sedis</taxon>
        <taxon>Microsporidia</taxon>
        <taxon>Nosematidae</taxon>
        <taxon>Nosema</taxon>
    </lineage>
</organism>
<reference evidence="1 2" key="1">
    <citation type="journal article" date="2013" name="BMC Genomics">
        <title>Comparative genomics of parasitic silkworm microsporidia reveal an association between genome expansion and host adaptation.</title>
        <authorList>
            <person name="Pan G."/>
            <person name="Xu J."/>
            <person name="Li T."/>
            <person name="Xia Q."/>
            <person name="Liu S.L."/>
            <person name="Zhang G."/>
            <person name="Li S."/>
            <person name="Li C."/>
            <person name="Liu H."/>
            <person name="Yang L."/>
            <person name="Liu T."/>
            <person name="Zhang X."/>
            <person name="Wu Z."/>
            <person name="Fan W."/>
            <person name="Dang X."/>
            <person name="Xiang H."/>
            <person name="Tao M."/>
            <person name="Li Y."/>
            <person name="Hu J."/>
            <person name="Li Z."/>
            <person name="Lin L."/>
            <person name="Luo J."/>
            <person name="Geng L."/>
            <person name="Wang L."/>
            <person name="Long M."/>
            <person name="Wan Y."/>
            <person name="He N."/>
            <person name="Zhang Z."/>
            <person name="Lu C."/>
            <person name="Keeling P.J."/>
            <person name="Wang J."/>
            <person name="Xiang Z."/>
            <person name="Zhou Z."/>
        </authorList>
    </citation>
    <scope>NUCLEOTIDE SEQUENCE [LARGE SCALE GENOMIC DNA]</scope>
    <source>
        <strain evidence="2">CQ1 / CVCC 102059</strain>
    </source>
</reference>
<proteinExistence type="predicted"/>
<accession>R0M1B0</accession>
<dbReference type="AlphaFoldDB" id="R0M1B0"/>
<dbReference type="OrthoDB" id="2194683at2759"/>
<dbReference type="VEuPathDB" id="MicrosporidiaDB:NBO_797g0001"/>
<dbReference type="HOGENOM" id="CLU_975055_0_0_1"/>
<gene>
    <name evidence="1" type="ORF">NBO_797g0001</name>
</gene>
<protein>
    <submittedName>
        <fullName evidence="1">Uncharacterized protein</fullName>
    </submittedName>
</protein>
<dbReference type="Proteomes" id="UP000016927">
    <property type="component" value="Unassembled WGS sequence"/>
</dbReference>
<keyword evidence="2" id="KW-1185">Reference proteome</keyword>
<dbReference type="STRING" id="578461.R0M1B0"/>
<feature type="non-terminal residue" evidence="1">
    <location>
        <position position="286"/>
    </location>
</feature>
<sequence length="286" mass="33543">MMMGENVLEINSNFKFDIKSLSLIKFEDDLKPSIMKTKYGQTMAFSDEKVQKILYFSENGSQKKTLANVLNVQFFFSKNRGFALITKSIKGGKSFTIESYSSDTITINTIENEIKKIEVSDNGFITYDIKKNVNMYKFDKYTFRMIKQVQKDDDVVISIYDNIYCIFDGETDNIEFYDNGKLRSVYSHQACTNIIWSESGLYCTSLSRSTGNTQFYNNNGKMFWKKIFNRITNFIWRPYYPLNKEEKENIKNYNLKEFEKPFEASAETASNLQELISEWKSLLIER</sequence>